<dbReference type="Gene3D" id="2.120.10.80">
    <property type="entry name" value="Kelch-type beta propeller"/>
    <property type="match status" value="1"/>
</dbReference>
<comment type="caution">
    <text evidence="4">The sequence shown here is derived from an EMBL/GenBank/DDBJ whole genome shotgun (WGS) entry which is preliminary data.</text>
</comment>
<evidence type="ECO:0008006" key="6">
    <source>
        <dbReference type="Google" id="ProtNLM"/>
    </source>
</evidence>
<feature type="region of interest" description="Disordered" evidence="1">
    <location>
        <begin position="1082"/>
        <end position="1103"/>
    </location>
</feature>
<evidence type="ECO:0000256" key="1">
    <source>
        <dbReference type="SAM" id="MobiDB-lite"/>
    </source>
</evidence>
<dbReference type="AlphaFoldDB" id="A0A8H4PWB5"/>
<feature type="compositionally biased region" description="Basic and acidic residues" evidence="1">
    <location>
        <begin position="614"/>
        <end position="625"/>
    </location>
</feature>
<evidence type="ECO:0000313" key="5">
    <source>
        <dbReference type="Proteomes" id="UP000557566"/>
    </source>
</evidence>
<proteinExistence type="predicted"/>
<dbReference type="Proteomes" id="UP000557566">
    <property type="component" value="Unassembled WGS sequence"/>
</dbReference>
<feature type="region of interest" description="Disordered" evidence="1">
    <location>
        <begin position="948"/>
        <end position="1060"/>
    </location>
</feature>
<evidence type="ECO:0000256" key="3">
    <source>
        <dbReference type="SAM" id="SignalP"/>
    </source>
</evidence>
<keyword evidence="2" id="KW-0812">Transmembrane</keyword>
<keyword evidence="2" id="KW-0472">Membrane</keyword>
<feature type="chain" id="PRO_5034636712" description="Galactose oxidase" evidence="3">
    <location>
        <begin position="31"/>
        <end position="1103"/>
    </location>
</feature>
<feature type="compositionally biased region" description="Low complexity" evidence="1">
    <location>
        <begin position="827"/>
        <end position="839"/>
    </location>
</feature>
<feature type="transmembrane region" description="Helical" evidence="2">
    <location>
        <begin position="467"/>
        <end position="490"/>
    </location>
</feature>
<dbReference type="InterPro" id="IPR015915">
    <property type="entry name" value="Kelch-typ_b-propeller"/>
</dbReference>
<feature type="compositionally biased region" description="Polar residues" evidence="1">
    <location>
        <begin position="730"/>
        <end position="740"/>
    </location>
</feature>
<keyword evidence="2" id="KW-1133">Transmembrane helix</keyword>
<feature type="compositionally biased region" description="Polar residues" evidence="1">
    <location>
        <begin position="915"/>
        <end position="926"/>
    </location>
</feature>
<gene>
    <name evidence="4" type="ORF">G6O67_003432</name>
</gene>
<evidence type="ECO:0000313" key="4">
    <source>
        <dbReference type="EMBL" id="KAF4511658.1"/>
    </source>
</evidence>
<evidence type="ECO:0000256" key="2">
    <source>
        <dbReference type="SAM" id="Phobius"/>
    </source>
</evidence>
<feature type="region of interest" description="Disordered" evidence="1">
    <location>
        <begin position="899"/>
        <end position="933"/>
    </location>
</feature>
<reference evidence="4 5" key="1">
    <citation type="journal article" date="2020" name="Genome Biol. Evol.">
        <title>A new high-quality draft genome assembly of the Chinese cordyceps Ophiocordyceps sinensis.</title>
        <authorList>
            <person name="Shu R."/>
            <person name="Zhang J."/>
            <person name="Meng Q."/>
            <person name="Zhang H."/>
            <person name="Zhou G."/>
            <person name="Li M."/>
            <person name="Wu P."/>
            <person name="Zhao Y."/>
            <person name="Chen C."/>
            <person name="Qin Q."/>
        </authorList>
    </citation>
    <scope>NUCLEOTIDE SEQUENCE [LARGE SCALE GENOMIC DNA]</scope>
    <source>
        <strain evidence="4 5">IOZ07</strain>
    </source>
</reference>
<feature type="region of interest" description="Disordered" evidence="1">
    <location>
        <begin position="702"/>
        <end position="742"/>
    </location>
</feature>
<feature type="compositionally biased region" description="Basic and acidic residues" evidence="1">
    <location>
        <begin position="1040"/>
        <end position="1049"/>
    </location>
</feature>
<feature type="region of interest" description="Disordered" evidence="1">
    <location>
        <begin position="610"/>
        <end position="688"/>
    </location>
</feature>
<feature type="region of interest" description="Disordered" evidence="1">
    <location>
        <begin position="558"/>
        <end position="578"/>
    </location>
</feature>
<name>A0A8H4PWB5_9HYPO</name>
<accession>A0A8H4PWB5</accession>
<keyword evidence="5" id="KW-1185">Reference proteome</keyword>
<keyword evidence="3" id="KW-0732">Signal</keyword>
<feature type="signal peptide" evidence="3">
    <location>
        <begin position="1"/>
        <end position="30"/>
    </location>
</feature>
<dbReference type="EMBL" id="JAAVMX010000003">
    <property type="protein sequence ID" value="KAF4511658.1"/>
    <property type="molecule type" value="Genomic_DNA"/>
</dbReference>
<feature type="region of interest" description="Disordered" evidence="1">
    <location>
        <begin position="804"/>
        <end position="884"/>
    </location>
</feature>
<dbReference type="OrthoDB" id="205993at2759"/>
<organism evidence="4 5">
    <name type="scientific">Ophiocordyceps sinensis</name>
    <dbReference type="NCBI Taxonomy" id="72228"/>
    <lineage>
        <taxon>Eukaryota</taxon>
        <taxon>Fungi</taxon>
        <taxon>Dikarya</taxon>
        <taxon>Ascomycota</taxon>
        <taxon>Pezizomycotina</taxon>
        <taxon>Sordariomycetes</taxon>
        <taxon>Hypocreomycetidae</taxon>
        <taxon>Hypocreales</taxon>
        <taxon>Ophiocordycipitaceae</taxon>
        <taxon>Ophiocordyceps</taxon>
    </lineage>
</organism>
<sequence length="1103" mass="118284">MAALEQHRPARRRLTLLVALALTLASPTAAHSFPYVPTQLLTPTACFNDSVCRGRDVAYVLAQTGDGPGHVQLLAFNLSVDLDSAARPQTVTAELPFLKDAGPTTAFGAVRTGNGTIMVHAGACDADYAGVWSFDPGKRGGDDDGDGGGAGWIKRPTTEAKATTGSQPPQASAKSPFFLGGTIAFSLKLAPFMDQPTIYTYGGMCAGPKTEPDDWQLAANYSKTMTSIAPDSQDPNTGYALGVASVAGPRAPFAGFTLTQLPPSMTNISGSLTQQASFVFLGGHTQRAYINMSTAAVWSLPEESWSYVDIQAPVAASARELAVRQETSPNMDSRSGHTTVLSEDGKSMVVLGGWVGDVNTAAEPQLAVLEMNQTYSSWRWTIPAQQPDGSGIYGHGAAMLPGNVMMVYGGWETRPPNSKAKRQDFASPRFFNLTSLSWVSSYRNPKADTSAPEAPEAAGSAPTARRLGLGIGLGLGVAGVVGFVVLLCMWRRRQKQHQAVRDEAIRAMAQDANHFLHDGGDMAERNDYFSWGRRDWRAGGQDPHQQTLGQSALAYEGLRGGERGPQPAPGVISRKPVPRGQRAGYMAAESRFSAFASPPGVIHPILEDDEEESSLDHYRRAEQQRLQHQHQQGEPLASPASDVLSDPFATPTATAPPILFPPSLMSPAGRAASPEEAPRHDPDVQDWVSDVDANDGLLARYAGHHRQGRISPTRRNSNRSVGAWDDESRTGSNLSESNRSVAADSIRRALSGRRLATSPGFFTIPALFAGSNTEQQKPGSSSSSSYNTARSGFGALQAEAPSLLLGNGAGGRTRPSSPTGYDDDEPGSPSKSKPSPRRGWLGSLRRVFSTSSSSSPVWTGAAGLGHGDEPWPRPSSFERTGSDYESRLVGLSGELLRRKQGRQDWEQDWEAVGSSDATAEQRQQPENDWDIERAAEQRVVQVMFTVPRERLRVVNADDGGDGQHQQDDEGGDGPVSGVQMHQPQVAELVDPDQSSPASSTSSLRPLPDPPRGRNVGRRPEDVDVEPLLLPPPSHHGPQHGADEPRRSHSTDGSARPMSGAFYTAEAVTMARPRTRVLRMVDTIESLSRGSSPARDREDDEQQP</sequence>
<protein>
    <recommendedName>
        <fullName evidence="6">Galactose oxidase</fullName>
    </recommendedName>
</protein>
<dbReference type="SUPFAM" id="SSF117281">
    <property type="entry name" value="Kelch motif"/>
    <property type="match status" value="1"/>
</dbReference>